<gene>
    <name evidence="23" type="primary">DGKD</name>
</gene>
<keyword evidence="9 17" id="KW-0547">Nucleotide-binding</keyword>
<keyword evidence="7" id="KW-0479">Metal-binding</keyword>
<feature type="compositionally biased region" description="Low complexity" evidence="18">
    <location>
        <begin position="444"/>
        <end position="458"/>
    </location>
</feature>
<dbReference type="SMART" id="SM00045">
    <property type="entry name" value="DAGKa"/>
    <property type="match status" value="1"/>
</dbReference>
<comment type="catalytic activity">
    <reaction evidence="17">
        <text>a 1,2-diacyl-sn-glycerol + ATP = a 1,2-diacyl-sn-glycero-3-phosphate + ADP + H(+)</text>
        <dbReference type="Rhea" id="RHEA:10272"/>
        <dbReference type="ChEBI" id="CHEBI:15378"/>
        <dbReference type="ChEBI" id="CHEBI:17815"/>
        <dbReference type="ChEBI" id="CHEBI:30616"/>
        <dbReference type="ChEBI" id="CHEBI:58608"/>
        <dbReference type="ChEBI" id="CHEBI:456216"/>
        <dbReference type="EC" id="2.7.1.107"/>
    </reaction>
</comment>
<evidence type="ECO:0000256" key="7">
    <source>
        <dbReference type="ARBA" id="ARBA00022723"/>
    </source>
</evidence>
<dbReference type="PANTHER" id="PTHR11255:SF30">
    <property type="entry name" value="DIACYLGLYCEROL KINASE DELTA"/>
    <property type="match status" value="1"/>
</dbReference>
<dbReference type="InterPro" id="IPR000756">
    <property type="entry name" value="Diacylglycerol_kin_accessory"/>
</dbReference>
<dbReference type="SMART" id="SM00046">
    <property type="entry name" value="DAGKc"/>
    <property type="match status" value="1"/>
</dbReference>
<dbReference type="Pfam" id="PF07647">
    <property type="entry name" value="SAM_2"/>
    <property type="match status" value="1"/>
</dbReference>
<sequence>ILCADNRKEMEDWIAALKTVQNREHFESTQYSMDHFSGMHNWYACSHARPTYCNVCREALSGVTSHGLSCEVCKFKAHKRCAVRATNNCKWTTLASIGKDIIEDEDGISMPHQWLEGNLPVSAKCTVCDKTCGSVLRLQDWRCLWCKAMVHTACKELLPNKCPLGLCKVSVIPPTALNSIDSDGFWKATCPPSCTSPLLVFVNSKSGDNQGVKFLRRFKQLLNPAQVFDLMNGGPHLGLRLFQKFDTFRILVCGGDGSVGWVLSEIDSLNLHKQCQLGVLPLGTGNDLARVLGWGSACDDDTQLPQILEKLERASTKMLDRWSIMVYETKLPRQASTSTILFYEDSVAAHLSKILTSDQHSVVISSAKVLCETVKDFVARVGKAYEKATESSEESEVMARKCSVLKEKLDSLLKTLNDESQASSSLPNPPPTIAEETEDGDGSGSACDSSSDRSVGSSCTARPQIFRPREQLMLRANSLKKAIRQIIEHAEKGNMLGVLFVAYYELLRSINSLYSRGEFKLRFLFIIITVFPIVNFPADIRAGMSGSLPGSSVISRLLIHVAKHFFCLFDSECYTEKCVMNNYFGIGLDAKISLDFNNKRDEHPEKCRSRTKNMMWYGVLGTKELLHRTYKNLEQKVLLECDGRPIPLPSLQGIAVLNIPSYAGGTNFWGGTKEDDTFTAPSFDDKILEVVAVFGSMQMAVSRVINLQHHRIAQCRTVKIAILGEEGVPVQVDGEAWIQPPGYIWIVHKNRAQTLTRDRAFESTLKSWEDKQKCELSRPSSFSLQPEIMSEEESTQINQFGQAAGALIHRVTALRFLLKGGAALFSKEFQDKRHDYTFHHMAFNSALLPFLIQQLDPPQKEQLQAALADMDLQLRKLADIPWLWQLMEPFHLWGTEEVAAWLEHLSLCEYKDIFIRHDVRGSELLHLERRDLKDLGVTKVGHMKRILHGIKELSRNTPVSEV</sequence>
<evidence type="ECO:0000256" key="9">
    <source>
        <dbReference type="ARBA" id="ARBA00022741"/>
    </source>
</evidence>
<evidence type="ECO:0000259" key="22">
    <source>
        <dbReference type="PROSITE" id="PS50146"/>
    </source>
</evidence>
<feature type="region of interest" description="Disordered" evidence="18">
    <location>
        <begin position="418"/>
        <end position="460"/>
    </location>
</feature>
<evidence type="ECO:0000313" key="23">
    <source>
        <dbReference type="Ensembl" id="ENSAPLP00020017368.1"/>
    </source>
</evidence>
<dbReference type="CDD" id="cd20847">
    <property type="entry name" value="C1_DGKdelta_rpt1"/>
    <property type="match status" value="1"/>
</dbReference>
<organism evidence="23 24">
    <name type="scientific">Anas platyrhynchos</name>
    <name type="common">Mallard</name>
    <name type="synonym">Anas boschas</name>
    <dbReference type="NCBI Taxonomy" id="8839"/>
    <lineage>
        <taxon>Eukaryota</taxon>
        <taxon>Metazoa</taxon>
        <taxon>Chordata</taxon>
        <taxon>Craniata</taxon>
        <taxon>Vertebrata</taxon>
        <taxon>Euteleostomi</taxon>
        <taxon>Archelosauria</taxon>
        <taxon>Archosauria</taxon>
        <taxon>Dinosauria</taxon>
        <taxon>Saurischia</taxon>
        <taxon>Theropoda</taxon>
        <taxon>Coelurosauria</taxon>
        <taxon>Aves</taxon>
        <taxon>Neognathae</taxon>
        <taxon>Galloanserae</taxon>
        <taxon>Anseriformes</taxon>
        <taxon>Anatidae</taxon>
        <taxon>Anatinae</taxon>
        <taxon>Anas</taxon>
    </lineage>
</organism>
<dbReference type="InterPro" id="IPR001206">
    <property type="entry name" value="Diacylglycerol_kinase_cat_dom"/>
</dbReference>
<dbReference type="GO" id="GO:0005737">
    <property type="term" value="C:cytoplasm"/>
    <property type="evidence" value="ECO:0007669"/>
    <property type="project" value="UniProtKB-SubCell"/>
</dbReference>
<dbReference type="SMART" id="SM00454">
    <property type="entry name" value="SAM"/>
    <property type="match status" value="1"/>
</dbReference>
<dbReference type="PROSITE" id="PS50003">
    <property type="entry name" value="PH_DOMAIN"/>
    <property type="match status" value="1"/>
</dbReference>
<evidence type="ECO:0000256" key="18">
    <source>
        <dbReference type="SAM" id="MobiDB-lite"/>
    </source>
</evidence>
<evidence type="ECO:0000256" key="3">
    <source>
        <dbReference type="ARBA" id="ARBA00009280"/>
    </source>
</evidence>
<keyword evidence="11 17" id="KW-0418">Kinase</keyword>
<keyword evidence="14" id="KW-0443">Lipid metabolism</keyword>
<dbReference type="EC" id="2.7.1.107" evidence="17"/>
<evidence type="ECO:0000313" key="24">
    <source>
        <dbReference type="Proteomes" id="UP000694400"/>
    </source>
</evidence>
<dbReference type="Gene3D" id="2.60.200.40">
    <property type="match status" value="1"/>
</dbReference>
<dbReference type="SMART" id="SM00109">
    <property type="entry name" value="C1"/>
    <property type="match status" value="2"/>
</dbReference>
<dbReference type="PROSITE" id="PS00479">
    <property type="entry name" value="ZF_DAG_PE_1"/>
    <property type="match status" value="1"/>
</dbReference>
<dbReference type="InterPro" id="IPR001660">
    <property type="entry name" value="SAM"/>
</dbReference>
<dbReference type="InterPro" id="IPR046349">
    <property type="entry name" value="C1-like_sf"/>
</dbReference>
<evidence type="ECO:0000256" key="13">
    <source>
        <dbReference type="ARBA" id="ARBA00022840"/>
    </source>
</evidence>
<evidence type="ECO:0000256" key="6">
    <source>
        <dbReference type="ARBA" id="ARBA00022679"/>
    </source>
</evidence>
<evidence type="ECO:0000256" key="8">
    <source>
        <dbReference type="ARBA" id="ARBA00022737"/>
    </source>
</evidence>
<dbReference type="Proteomes" id="UP000694400">
    <property type="component" value="Chromosome 9"/>
</dbReference>
<keyword evidence="8" id="KW-0677">Repeat</keyword>
<reference evidence="23" key="1">
    <citation type="submission" date="2019-08" db="EMBL/GenBank/DDBJ databases">
        <title>Three high-quality genomes provides insights into domestication of ducks.</title>
        <authorList>
            <person name="Hou Z.C."/>
            <person name="Zhu F."/>
            <person name="Yin Z.T."/>
            <person name="Zhang F."/>
        </authorList>
    </citation>
    <scope>NUCLEOTIDE SEQUENCE [LARGE SCALE GENOMIC DNA]</scope>
</reference>
<dbReference type="CDD" id="cd09575">
    <property type="entry name" value="SAM_DGK-delta"/>
    <property type="match status" value="1"/>
</dbReference>
<evidence type="ECO:0000256" key="5">
    <source>
        <dbReference type="ARBA" id="ARBA00022553"/>
    </source>
</evidence>
<keyword evidence="13 17" id="KW-0067">ATP-binding</keyword>
<dbReference type="PROSITE" id="PS50081">
    <property type="entry name" value="ZF_DAG_PE_2"/>
    <property type="match status" value="2"/>
</dbReference>
<keyword evidence="6 17" id="KW-0808">Transferase</keyword>
<feature type="domain" description="Phorbol-ester/DAG-type" evidence="20">
    <location>
        <begin position="111"/>
        <end position="162"/>
    </location>
</feature>
<evidence type="ECO:0000256" key="15">
    <source>
        <dbReference type="ARBA" id="ARBA00023371"/>
    </source>
</evidence>
<reference evidence="23" key="2">
    <citation type="submission" date="2025-08" db="UniProtKB">
        <authorList>
            <consortium name="Ensembl"/>
        </authorList>
    </citation>
    <scope>IDENTIFICATION</scope>
</reference>
<accession>A0A8B9T8I0</accession>
<evidence type="ECO:0000256" key="1">
    <source>
        <dbReference type="ARBA" id="ARBA00004496"/>
    </source>
</evidence>
<feature type="domain" description="Phorbol-ester/DAG-type" evidence="20">
    <location>
        <begin position="39"/>
        <end position="89"/>
    </location>
</feature>
<keyword evidence="12" id="KW-0862">Zinc</keyword>
<dbReference type="SUPFAM" id="SSF57889">
    <property type="entry name" value="Cysteine-rich domain"/>
    <property type="match status" value="2"/>
</dbReference>
<dbReference type="InterPro" id="IPR037607">
    <property type="entry name" value="DGK"/>
</dbReference>
<dbReference type="GO" id="GO:0005886">
    <property type="term" value="C:plasma membrane"/>
    <property type="evidence" value="ECO:0007669"/>
    <property type="project" value="TreeGrafter"/>
</dbReference>
<reference evidence="23" key="3">
    <citation type="submission" date="2025-09" db="UniProtKB">
        <authorList>
            <consortium name="Ensembl"/>
        </authorList>
    </citation>
    <scope>IDENTIFICATION</scope>
</reference>
<dbReference type="GO" id="GO:0008270">
    <property type="term" value="F:zinc ion binding"/>
    <property type="evidence" value="ECO:0007669"/>
    <property type="project" value="UniProtKB-KW"/>
</dbReference>
<name>A0A8B9T8I0_ANAPL</name>
<evidence type="ECO:0000256" key="10">
    <source>
        <dbReference type="ARBA" id="ARBA00022771"/>
    </source>
</evidence>
<evidence type="ECO:0000259" key="19">
    <source>
        <dbReference type="PROSITE" id="PS50003"/>
    </source>
</evidence>
<dbReference type="CDD" id="cd20893">
    <property type="entry name" value="C1_DGKdelta_rpt2"/>
    <property type="match status" value="1"/>
</dbReference>
<dbReference type="Gene3D" id="2.30.29.30">
    <property type="entry name" value="Pleckstrin-homology domain (PH domain)/Phosphotyrosine-binding domain (PTB)"/>
    <property type="match status" value="1"/>
</dbReference>
<feature type="domain" description="DAGKc" evidence="22">
    <location>
        <begin position="193"/>
        <end position="328"/>
    </location>
</feature>
<keyword evidence="10" id="KW-0863">Zinc-finger</keyword>
<dbReference type="InterPro" id="IPR017438">
    <property type="entry name" value="ATP-NAD_kinase_N"/>
</dbReference>
<dbReference type="PROSITE" id="PS50105">
    <property type="entry name" value="SAM_DOMAIN"/>
    <property type="match status" value="1"/>
</dbReference>
<dbReference type="SUPFAM" id="SSF111331">
    <property type="entry name" value="NAD kinase/diacylglycerol kinase-like"/>
    <property type="match status" value="1"/>
</dbReference>
<evidence type="ECO:0000259" key="20">
    <source>
        <dbReference type="PROSITE" id="PS50081"/>
    </source>
</evidence>
<dbReference type="FunFam" id="3.40.50.10330:FF:000001">
    <property type="entry name" value="Diacylglycerol kinase"/>
    <property type="match status" value="1"/>
</dbReference>
<evidence type="ECO:0000259" key="21">
    <source>
        <dbReference type="PROSITE" id="PS50105"/>
    </source>
</evidence>
<evidence type="ECO:0000256" key="4">
    <source>
        <dbReference type="ARBA" id="ARBA00022490"/>
    </source>
</evidence>
<dbReference type="GO" id="GO:0046486">
    <property type="term" value="P:glycerolipid metabolic process"/>
    <property type="evidence" value="ECO:0007669"/>
    <property type="project" value="UniProtKB-UniPathway"/>
</dbReference>
<dbReference type="AlphaFoldDB" id="A0A8B9T8I0"/>
<dbReference type="Pfam" id="PF00130">
    <property type="entry name" value="C1_1"/>
    <property type="match status" value="2"/>
</dbReference>
<dbReference type="FunFam" id="3.30.60.20:FF:000002">
    <property type="entry name" value="Diacylglycerol kinase"/>
    <property type="match status" value="1"/>
</dbReference>
<evidence type="ECO:0000256" key="14">
    <source>
        <dbReference type="ARBA" id="ARBA00023098"/>
    </source>
</evidence>
<dbReference type="GO" id="GO:0007200">
    <property type="term" value="P:phospholipase C-activating G protein-coupled receptor signaling pathway"/>
    <property type="evidence" value="ECO:0007669"/>
    <property type="project" value="InterPro"/>
</dbReference>
<evidence type="ECO:0000256" key="2">
    <source>
        <dbReference type="ARBA" id="ARBA00005175"/>
    </source>
</evidence>
<dbReference type="InterPro" id="IPR016064">
    <property type="entry name" value="NAD/diacylglycerol_kinase_sf"/>
</dbReference>
<dbReference type="SUPFAM" id="SSF50729">
    <property type="entry name" value="PH domain-like"/>
    <property type="match status" value="1"/>
</dbReference>
<comment type="pathway">
    <text evidence="16">Glycerolipid metabolism.</text>
</comment>
<dbReference type="SUPFAM" id="SSF47769">
    <property type="entry name" value="SAM/Pointed domain"/>
    <property type="match status" value="1"/>
</dbReference>
<dbReference type="Gene3D" id="3.40.50.10330">
    <property type="entry name" value="Probable inorganic polyphosphate/atp-NAD kinase, domain 1"/>
    <property type="match status" value="1"/>
</dbReference>
<keyword evidence="5" id="KW-0597">Phosphoprotein</keyword>
<dbReference type="InterPro" id="IPR002219">
    <property type="entry name" value="PKC_DAG/PE"/>
</dbReference>
<comment type="subcellular location">
    <subcellularLocation>
        <location evidence="1">Cytoplasm</location>
    </subcellularLocation>
</comment>
<dbReference type="Gene3D" id="3.30.60.20">
    <property type="match status" value="2"/>
</dbReference>
<dbReference type="InterPro" id="IPR013761">
    <property type="entry name" value="SAM/pointed_sf"/>
</dbReference>
<dbReference type="Pfam" id="PF00609">
    <property type="entry name" value="DAGK_acc"/>
    <property type="match status" value="1"/>
</dbReference>
<dbReference type="Gene3D" id="1.10.150.50">
    <property type="entry name" value="Transcription Factor, Ets-1"/>
    <property type="match status" value="1"/>
</dbReference>
<dbReference type="GO" id="GO:0005524">
    <property type="term" value="F:ATP binding"/>
    <property type="evidence" value="ECO:0007669"/>
    <property type="project" value="UniProtKB-KW"/>
</dbReference>
<dbReference type="FunFam" id="1.10.150.50:FF:000021">
    <property type="entry name" value="Diacylglycerol kinase"/>
    <property type="match status" value="1"/>
</dbReference>
<dbReference type="UniPathway" id="UPA00230"/>
<comment type="catalytic activity">
    <reaction evidence="15">
        <text>1,2-di-(9Z-octadecenoyl)-sn-glycerol + ATP = 1,2-di-(9Z-octadecenoyl)-sn-glycero-3-phosphate + ADP + H(+)</text>
        <dbReference type="Rhea" id="RHEA:40327"/>
        <dbReference type="ChEBI" id="CHEBI:15378"/>
        <dbReference type="ChEBI" id="CHEBI:30616"/>
        <dbReference type="ChEBI" id="CHEBI:52333"/>
        <dbReference type="ChEBI" id="CHEBI:74546"/>
        <dbReference type="ChEBI" id="CHEBI:456216"/>
    </reaction>
    <physiologicalReaction direction="left-to-right" evidence="15">
        <dbReference type="Rhea" id="RHEA:40328"/>
    </physiologicalReaction>
</comment>
<dbReference type="PROSITE" id="PS50146">
    <property type="entry name" value="DAGK"/>
    <property type="match status" value="1"/>
</dbReference>
<evidence type="ECO:0000256" key="11">
    <source>
        <dbReference type="ARBA" id="ARBA00022777"/>
    </source>
</evidence>
<protein>
    <recommendedName>
        <fullName evidence="17">Diacylglycerol kinase</fullName>
        <shortName evidence="17">DAG kinase</shortName>
        <ecNumber evidence="17">2.7.1.107</ecNumber>
    </recommendedName>
</protein>
<dbReference type="InterPro" id="IPR011993">
    <property type="entry name" value="PH-like_dom_sf"/>
</dbReference>
<dbReference type="GO" id="GO:0046982">
    <property type="term" value="F:protein heterodimerization activity"/>
    <property type="evidence" value="ECO:0007669"/>
    <property type="project" value="InterPro"/>
</dbReference>
<dbReference type="GO" id="GO:0004143">
    <property type="term" value="F:ATP-dependent diacylglycerol kinase activity"/>
    <property type="evidence" value="ECO:0007669"/>
    <property type="project" value="UniProtKB-EC"/>
</dbReference>
<proteinExistence type="inferred from homology"/>
<dbReference type="GO" id="GO:0042803">
    <property type="term" value="F:protein homodimerization activity"/>
    <property type="evidence" value="ECO:0007669"/>
    <property type="project" value="InterPro"/>
</dbReference>
<evidence type="ECO:0000256" key="17">
    <source>
        <dbReference type="RuleBase" id="RU361128"/>
    </source>
</evidence>
<evidence type="ECO:0000256" key="12">
    <source>
        <dbReference type="ARBA" id="ARBA00022833"/>
    </source>
</evidence>
<dbReference type="InterPro" id="IPR047477">
    <property type="entry name" value="C1_DGKdelta_rpt2"/>
</dbReference>
<dbReference type="FunFam" id="3.30.60.20:FF:000029">
    <property type="entry name" value="Diacylglycerol kinase"/>
    <property type="match status" value="1"/>
</dbReference>
<dbReference type="InterPro" id="IPR001849">
    <property type="entry name" value="PH_domain"/>
</dbReference>
<keyword evidence="4" id="KW-0963">Cytoplasm</keyword>
<dbReference type="InterPro" id="IPR037606">
    <property type="entry name" value="DGK-delta_SAM"/>
</dbReference>
<evidence type="ECO:0000256" key="16">
    <source>
        <dbReference type="ARBA" id="ARBA00060536"/>
    </source>
</evidence>
<dbReference type="FunFam" id="2.60.200.40:FF:000001">
    <property type="entry name" value="Diacylglycerol kinase"/>
    <property type="match status" value="1"/>
</dbReference>
<feature type="domain" description="PH" evidence="19">
    <location>
        <begin position="1"/>
        <end position="22"/>
    </location>
</feature>
<comment type="similarity">
    <text evidence="3 17">Belongs to the eukaryotic diacylglycerol kinase family.</text>
</comment>
<comment type="pathway">
    <text evidence="2">Lipid metabolism; glycerolipid metabolism.</text>
</comment>
<dbReference type="PANTHER" id="PTHR11255">
    <property type="entry name" value="DIACYLGLYCEROL KINASE"/>
    <property type="match status" value="1"/>
</dbReference>
<dbReference type="Ensembl" id="ENSAPLT00020018765.1">
    <property type="protein sequence ID" value="ENSAPLP00020017368.1"/>
    <property type="gene ID" value="ENSAPLG00020002881.1"/>
</dbReference>
<feature type="domain" description="SAM" evidence="21">
    <location>
        <begin position="893"/>
        <end position="956"/>
    </location>
</feature>
<dbReference type="InterPro" id="IPR047478">
    <property type="entry name" value="C1_DGKdelta_rpt1"/>
</dbReference>
<dbReference type="Pfam" id="PF00781">
    <property type="entry name" value="DAGK_cat"/>
    <property type="match status" value="1"/>
</dbReference>